<dbReference type="Pfam" id="PF08240">
    <property type="entry name" value="ADH_N"/>
    <property type="match status" value="1"/>
</dbReference>
<evidence type="ECO:0000256" key="3">
    <source>
        <dbReference type="ARBA" id="ARBA00022723"/>
    </source>
</evidence>
<dbReference type="CDD" id="cd08232">
    <property type="entry name" value="idonate-5-DH"/>
    <property type="match status" value="1"/>
</dbReference>
<evidence type="ECO:0000256" key="4">
    <source>
        <dbReference type="ARBA" id="ARBA00022833"/>
    </source>
</evidence>
<keyword evidence="9" id="KW-1185">Reference proteome</keyword>
<reference evidence="8" key="1">
    <citation type="journal article" date="2014" name="Int. J. Syst. Evol. Microbiol.">
        <title>Complete genome sequence of Corynebacterium casei LMG S-19264T (=DSM 44701T), isolated from a smear-ripened cheese.</title>
        <authorList>
            <consortium name="US DOE Joint Genome Institute (JGI-PGF)"/>
            <person name="Walter F."/>
            <person name="Albersmeier A."/>
            <person name="Kalinowski J."/>
            <person name="Ruckert C."/>
        </authorList>
    </citation>
    <scope>NUCLEOTIDE SEQUENCE</scope>
    <source>
        <strain evidence="8">JCM 3035</strain>
    </source>
</reference>
<accession>A0A917R1X8</accession>
<dbReference type="SUPFAM" id="SSF51735">
    <property type="entry name" value="NAD(P)-binding Rossmann-fold domains"/>
    <property type="match status" value="1"/>
</dbReference>
<sequence length="341" mass="35036">MLGCVIHGQGDLRVDELPPPSPGSGEALVAVRYGGVCGSDLHYWRHGGVGDFRLREPMVLGHEVVGTVVSYGAGGDGPAPGTAVAVHPATACGLCPECVSGRRNVCRDTRYLGSAARTPHVQGGFAAQLVVPAEQLRALPAGLPLRRAALAEPLSVALHAVRRAGDVSGRHVLVTGAGPIGCLVVAAAKAAGAARVTVTDLLPRALEFAVAAGADGVVRADEPASPGLPAEVDAAIEASGVAAGLDTCLRLVRRGGVIVQLGMLPPGQTPFAGNLVVSRELELRGSFRFDVEFDEALALLAQEPRFDDLVSAVVPLREAEPAFALAADRTKSCKVLLDFEG</sequence>
<evidence type="ECO:0000313" key="8">
    <source>
        <dbReference type="EMBL" id="GGK82640.1"/>
    </source>
</evidence>
<dbReference type="Gene3D" id="3.90.180.10">
    <property type="entry name" value="Medium-chain alcohol dehydrogenases, catalytic domain"/>
    <property type="match status" value="1"/>
</dbReference>
<dbReference type="InterPro" id="IPR013154">
    <property type="entry name" value="ADH-like_N"/>
</dbReference>
<dbReference type="EMBL" id="BMPQ01000012">
    <property type="protein sequence ID" value="GGK82640.1"/>
    <property type="molecule type" value="Genomic_DNA"/>
</dbReference>
<evidence type="ECO:0000259" key="7">
    <source>
        <dbReference type="Pfam" id="PF08240"/>
    </source>
</evidence>
<evidence type="ECO:0000256" key="1">
    <source>
        <dbReference type="ARBA" id="ARBA00001947"/>
    </source>
</evidence>
<comment type="similarity">
    <text evidence="2">Belongs to the zinc-containing alcohol dehydrogenase family.</text>
</comment>
<evidence type="ECO:0000313" key="9">
    <source>
        <dbReference type="Proteomes" id="UP000637788"/>
    </source>
</evidence>
<dbReference type="GO" id="GO:0046872">
    <property type="term" value="F:metal ion binding"/>
    <property type="evidence" value="ECO:0007669"/>
    <property type="project" value="UniProtKB-KW"/>
</dbReference>
<reference evidence="8" key="2">
    <citation type="submission" date="2020-09" db="EMBL/GenBank/DDBJ databases">
        <authorList>
            <person name="Sun Q."/>
            <person name="Ohkuma M."/>
        </authorList>
    </citation>
    <scope>NUCLEOTIDE SEQUENCE</scope>
    <source>
        <strain evidence="8">JCM 3035</strain>
    </source>
</reference>
<evidence type="ECO:0000256" key="2">
    <source>
        <dbReference type="ARBA" id="ARBA00008072"/>
    </source>
</evidence>
<dbReference type="AlphaFoldDB" id="A0A917R1X8"/>
<dbReference type="PANTHER" id="PTHR43161:SF9">
    <property type="entry name" value="SORBITOL DEHYDROGENASE"/>
    <property type="match status" value="1"/>
</dbReference>
<organism evidence="8 9">
    <name type="scientific">Streptomyces flaveus</name>
    <dbReference type="NCBI Taxonomy" id="66370"/>
    <lineage>
        <taxon>Bacteria</taxon>
        <taxon>Bacillati</taxon>
        <taxon>Actinomycetota</taxon>
        <taxon>Actinomycetes</taxon>
        <taxon>Kitasatosporales</taxon>
        <taxon>Streptomycetaceae</taxon>
        <taxon>Streptomyces</taxon>
        <taxon>Streptomyces aurantiacus group</taxon>
    </lineage>
</organism>
<keyword evidence="4" id="KW-0862">Zinc</keyword>
<dbReference type="Pfam" id="PF00107">
    <property type="entry name" value="ADH_zinc_N"/>
    <property type="match status" value="1"/>
</dbReference>
<name>A0A917R1X8_9ACTN</name>
<comment type="cofactor">
    <cofactor evidence="1">
        <name>Zn(2+)</name>
        <dbReference type="ChEBI" id="CHEBI:29105"/>
    </cofactor>
</comment>
<proteinExistence type="inferred from homology"/>
<dbReference type="GO" id="GO:0016491">
    <property type="term" value="F:oxidoreductase activity"/>
    <property type="evidence" value="ECO:0007669"/>
    <property type="project" value="UniProtKB-KW"/>
</dbReference>
<evidence type="ECO:0000259" key="6">
    <source>
        <dbReference type="Pfam" id="PF00107"/>
    </source>
</evidence>
<feature type="domain" description="Alcohol dehydrogenase-like C-terminal" evidence="6">
    <location>
        <begin position="179"/>
        <end position="301"/>
    </location>
</feature>
<dbReference type="Proteomes" id="UP000637788">
    <property type="component" value="Unassembled WGS sequence"/>
</dbReference>
<keyword evidence="3" id="KW-0479">Metal-binding</keyword>
<dbReference type="InterPro" id="IPR011032">
    <property type="entry name" value="GroES-like_sf"/>
</dbReference>
<dbReference type="PANTHER" id="PTHR43161">
    <property type="entry name" value="SORBITOL DEHYDROGENASE"/>
    <property type="match status" value="1"/>
</dbReference>
<gene>
    <name evidence="8" type="ORF">GCM10010094_49700</name>
</gene>
<dbReference type="RefSeq" id="WP_189324054.1">
    <property type="nucleotide sequence ID" value="NZ_BMPQ01000012.1"/>
</dbReference>
<comment type="caution">
    <text evidence="8">The sequence shown here is derived from an EMBL/GenBank/DDBJ whole genome shotgun (WGS) entry which is preliminary data.</text>
</comment>
<dbReference type="Gene3D" id="3.40.50.720">
    <property type="entry name" value="NAD(P)-binding Rossmann-like Domain"/>
    <property type="match status" value="1"/>
</dbReference>
<evidence type="ECO:0000256" key="5">
    <source>
        <dbReference type="ARBA" id="ARBA00023002"/>
    </source>
</evidence>
<dbReference type="InterPro" id="IPR013149">
    <property type="entry name" value="ADH-like_C"/>
</dbReference>
<keyword evidence="5" id="KW-0560">Oxidoreductase</keyword>
<protein>
    <submittedName>
        <fullName evidence="8">L-idonate 5-dehydrogenase</fullName>
    </submittedName>
</protein>
<dbReference type="InterPro" id="IPR036291">
    <property type="entry name" value="NAD(P)-bd_dom_sf"/>
</dbReference>
<dbReference type="SUPFAM" id="SSF50129">
    <property type="entry name" value="GroES-like"/>
    <property type="match status" value="1"/>
</dbReference>
<feature type="domain" description="Alcohol dehydrogenase-like N-terminal" evidence="7">
    <location>
        <begin position="23"/>
        <end position="140"/>
    </location>
</feature>